<keyword evidence="3 6" id="KW-1133">Transmembrane helix</keyword>
<evidence type="ECO:0000259" key="7">
    <source>
        <dbReference type="Pfam" id="PF03151"/>
    </source>
</evidence>
<dbReference type="GeneID" id="38780476"/>
<evidence type="ECO:0000313" key="8">
    <source>
        <dbReference type="EMBL" id="GBE83559.1"/>
    </source>
</evidence>
<dbReference type="InterPro" id="IPR050186">
    <property type="entry name" value="TPT_transporter"/>
</dbReference>
<keyword evidence="9" id="KW-1185">Reference proteome</keyword>
<accession>A0A401GN12</accession>
<comment type="subcellular location">
    <subcellularLocation>
        <location evidence="1">Membrane</location>
        <topology evidence="1">Multi-pass membrane protein</topology>
    </subcellularLocation>
</comment>
<dbReference type="EMBL" id="BFAD01000005">
    <property type="protein sequence ID" value="GBE83559.1"/>
    <property type="molecule type" value="Genomic_DNA"/>
</dbReference>
<evidence type="ECO:0000256" key="1">
    <source>
        <dbReference type="ARBA" id="ARBA00004141"/>
    </source>
</evidence>
<dbReference type="InParanoid" id="A0A401GN12"/>
<feature type="region of interest" description="Disordered" evidence="5">
    <location>
        <begin position="101"/>
        <end position="120"/>
    </location>
</feature>
<keyword evidence="2 6" id="KW-0812">Transmembrane</keyword>
<proteinExistence type="predicted"/>
<dbReference type="RefSeq" id="XP_027614472.1">
    <property type="nucleotide sequence ID" value="XM_027758671.1"/>
</dbReference>
<evidence type="ECO:0000256" key="2">
    <source>
        <dbReference type="ARBA" id="ARBA00022692"/>
    </source>
</evidence>
<keyword evidence="4 6" id="KW-0472">Membrane</keyword>
<evidence type="ECO:0000256" key="5">
    <source>
        <dbReference type="SAM" id="MobiDB-lite"/>
    </source>
</evidence>
<dbReference type="OrthoDB" id="10261634at2759"/>
<evidence type="ECO:0000256" key="6">
    <source>
        <dbReference type="SAM" id="Phobius"/>
    </source>
</evidence>
<dbReference type="PANTHER" id="PTHR11132">
    <property type="entry name" value="SOLUTE CARRIER FAMILY 35"/>
    <property type="match status" value="1"/>
</dbReference>
<dbReference type="GO" id="GO:0016020">
    <property type="term" value="C:membrane"/>
    <property type="evidence" value="ECO:0007669"/>
    <property type="project" value="UniProtKB-SubCell"/>
</dbReference>
<dbReference type="Proteomes" id="UP000287166">
    <property type="component" value="Unassembled WGS sequence"/>
</dbReference>
<name>A0A401GN12_9APHY</name>
<feature type="transmembrane region" description="Helical" evidence="6">
    <location>
        <begin position="320"/>
        <end position="339"/>
    </location>
</feature>
<organism evidence="8 9">
    <name type="scientific">Sparassis crispa</name>
    <dbReference type="NCBI Taxonomy" id="139825"/>
    <lineage>
        <taxon>Eukaryota</taxon>
        <taxon>Fungi</taxon>
        <taxon>Dikarya</taxon>
        <taxon>Basidiomycota</taxon>
        <taxon>Agaricomycotina</taxon>
        <taxon>Agaricomycetes</taxon>
        <taxon>Polyporales</taxon>
        <taxon>Sparassidaceae</taxon>
        <taxon>Sparassis</taxon>
    </lineage>
</organism>
<protein>
    <submittedName>
        <fullName evidence="8">TPT-domain-containing protein</fullName>
    </submittedName>
</protein>
<dbReference type="Pfam" id="PF03151">
    <property type="entry name" value="TPT"/>
    <property type="match status" value="1"/>
</dbReference>
<feature type="transmembrane region" description="Helical" evidence="6">
    <location>
        <begin position="411"/>
        <end position="431"/>
    </location>
</feature>
<sequence>MQPPYFHDKSPVMLSVSVPRSGRSEPSNFGHSGFREAREAYGLFHPSILPEFNSSSWQASRIREDTSAFHLVNHDGLSPLLVATPDANNGVHQEGVRWTSQPRFQPHPVSSPRQRTGFVRGSSSLGVTEPAVLSPLLSEGFPSPSLPVLSPQASKRLTATRKQKRSTIARAKSTVFDYQASWLALYFAFNLGLTLYNKLVLVRFPFPYTLTALHAFAGSVGGWVLMHRGTYVPARLSFQGHLALAVFSVLFAVNIAVSNISLELVTVPFHQVVRAATPIFTTGLSILLFGTQFSRMKILTLVPVMAGVALATYGDYYFTLWGFCLTLLGTFLAALKTIYTNVVQSTPMKPSPPSVPVPFLQFLLPPRLRLHSLDLLTRMAPLACAECVFAAYLTGELSGARQCIARDGAKGLSILLGNACIAFGLNVVSLSANKRVGALNMTVAANIKQVLTILCAVLIFNLTITATNATGILITLVGGAWYAWVEYEEKAQRSGGKRVLTQAGS</sequence>
<feature type="transmembrane region" description="Helical" evidence="6">
    <location>
        <begin position="451"/>
        <end position="484"/>
    </location>
</feature>
<evidence type="ECO:0000256" key="3">
    <source>
        <dbReference type="ARBA" id="ARBA00022989"/>
    </source>
</evidence>
<evidence type="ECO:0000313" key="9">
    <source>
        <dbReference type="Proteomes" id="UP000287166"/>
    </source>
</evidence>
<feature type="transmembrane region" description="Helical" evidence="6">
    <location>
        <begin position="175"/>
        <end position="196"/>
    </location>
</feature>
<dbReference type="AlphaFoldDB" id="A0A401GN12"/>
<feature type="transmembrane region" description="Helical" evidence="6">
    <location>
        <begin position="238"/>
        <end position="260"/>
    </location>
</feature>
<comment type="caution">
    <text evidence="8">The sequence shown here is derived from an EMBL/GenBank/DDBJ whole genome shotgun (WGS) entry which is preliminary data.</text>
</comment>
<feature type="domain" description="Sugar phosphate transporter" evidence="7">
    <location>
        <begin position="182"/>
        <end position="482"/>
    </location>
</feature>
<gene>
    <name evidence="8" type="ORF">SCP_0506140</name>
</gene>
<feature type="transmembrane region" description="Helical" evidence="6">
    <location>
        <begin position="208"/>
        <end position="226"/>
    </location>
</feature>
<feature type="transmembrane region" description="Helical" evidence="6">
    <location>
        <begin position="272"/>
        <end position="291"/>
    </location>
</feature>
<evidence type="ECO:0000256" key="4">
    <source>
        <dbReference type="ARBA" id="ARBA00023136"/>
    </source>
</evidence>
<reference evidence="8 9" key="1">
    <citation type="journal article" date="2018" name="Sci. Rep.">
        <title>Genome sequence of the cauliflower mushroom Sparassis crispa (Hanabiratake) and its association with beneficial usage.</title>
        <authorList>
            <person name="Kiyama R."/>
            <person name="Furutani Y."/>
            <person name="Kawaguchi K."/>
            <person name="Nakanishi T."/>
        </authorList>
    </citation>
    <scope>NUCLEOTIDE SEQUENCE [LARGE SCALE GENOMIC DNA]</scope>
</reference>
<dbReference type="InterPro" id="IPR004853">
    <property type="entry name" value="Sugar_P_trans_dom"/>
</dbReference>